<protein>
    <recommendedName>
        <fullName evidence="2">Protein UNC80 C-terminal domain-containing protein</fullName>
    </recommendedName>
</protein>
<reference evidence="4" key="1">
    <citation type="submission" date="2021-02" db="EMBL/GenBank/DDBJ databases">
        <authorList>
            <person name="Nowell W R."/>
        </authorList>
    </citation>
    <scope>NUCLEOTIDE SEQUENCE</scope>
</reference>
<feature type="non-terminal residue" evidence="4">
    <location>
        <position position="61"/>
    </location>
</feature>
<dbReference type="Proteomes" id="UP000681720">
    <property type="component" value="Unassembled WGS sequence"/>
</dbReference>
<evidence type="ECO:0000256" key="1">
    <source>
        <dbReference type="SAM" id="MobiDB-lite"/>
    </source>
</evidence>
<evidence type="ECO:0000313" key="3">
    <source>
        <dbReference type="EMBL" id="CAF4670383.1"/>
    </source>
</evidence>
<dbReference type="EMBL" id="CAJOBH010131698">
    <property type="protein sequence ID" value="CAF4760556.1"/>
    <property type="molecule type" value="Genomic_DNA"/>
</dbReference>
<evidence type="ECO:0000313" key="6">
    <source>
        <dbReference type="EMBL" id="CAF4859035.1"/>
    </source>
</evidence>
<evidence type="ECO:0000313" key="5">
    <source>
        <dbReference type="EMBL" id="CAF4760556.1"/>
    </source>
</evidence>
<proteinExistence type="predicted"/>
<evidence type="ECO:0000313" key="4">
    <source>
        <dbReference type="EMBL" id="CAF4741305.1"/>
    </source>
</evidence>
<comment type="caution">
    <text evidence="4">The sequence shown here is derived from an EMBL/GenBank/DDBJ whole genome shotgun (WGS) entry which is preliminary data.</text>
</comment>
<dbReference type="AlphaFoldDB" id="A0A8S3AJE2"/>
<feature type="domain" description="Protein UNC80 C-terminal" evidence="2">
    <location>
        <begin position="11"/>
        <end position="61"/>
    </location>
</feature>
<feature type="region of interest" description="Disordered" evidence="1">
    <location>
        <begin position="1"/>
        <end position="35"/>
    </location>
</feature>
<accession>A0A8S3AJE2</accession>
<dbReference type="Proteomes" id="UP000681967">
    <property type="component" value="Unassembled WGS sequence"/>
</dbReference>
<feature type="compositionally biased region" description="Basic and acidic residues" evidence="1">
    <location>
        <begin position="14"/>
        <end position="35"/>
    </location>
</feature>
<dbReference type="Pfam" id="PF20262">
    <property type="entry name" value="UNC80_C"/>
    <property type="match status" value="1"/>
</dbReference>
<sequence length="61" mass="7078">GSNRSPSIVPDEDSMSRFIDDRTKNKAQDVDEHKQASEFRWPRDTLLSVISIFVHFSSQRL</sequence>
<evidence type="ECO:0000259" key="2">
    <source>
        <dbReference type="Pfam" id="PF20262"/>
    </source>
</evidence>
<dbReference type="Proteomes" id="UP000676336">
    <property type="component" value="Unassembled WGS sequence"/>
</dbReference>
<evidence type="ECO:0000313" key="7">
    <source>
        <dbReference type="Proteomes" id="UP000676336"/>
    </source>
</evidence>
<dbReference type="EMBL" id="CAJOBJ010164490">
    <property type="protein sequence ID" value="CAF4859035.1"/>
    <property type="molecule type" value="Genomic_DNA"/>
</dbReference>
<organism evidence="4 7">
    <name type="scientific">Rotaria magnacalcarata</name>
    <dbReference type="NCBI Taxonomy" id="392030"/>
    <lineage>
        <taxon>Eukaryota</taxon>
        <taxon>Metazoa</taxon>
        <taxon>Spiralia</taxon>
        <taxon>Gnathifera</taxon>
        <taxon>Rotifera</taxon>
        <taxon>Eurotatoria</taxon>
        <taxon>Bdelloidea</taxon>
        <taxon>Philodinida</taxon>
        <taxon>Philodinidae</taxon>
        <taxon>Rotaria</taxon>
    </lineage>
</organism>
<feature type="non-terminal residue" evidence="4">
    <location>
        <position position="1"/>
    </location>
</feature>
<gene>
    <name evidence="5" type="ORF">BYL167_LOCUS46489</name>
    <name evidence="6" type="ORF">GIL414_LOCUS49784</name>
    <name evidence="3" type="ORF">SMN809_LOCUS41864</name>
    <name evidence="4" type="ORF">SMN809_LOCUS44736</name>
</gene>
<dbReference type="EMBL" id="CAJOBI010119315">
    <property type="protein sequence ID" value="CAF4670383.1"/>
    <property type="molecule type" value="Genomic_DNA"/>
</dbReference>
<dbReference type="InterPro" id="IPR046460">
    <property type="entry name" value="UNC80_C"/>
</dbReference>
<name>A0A8S3AJE2_9BILA</name>
<dbReference type="EMBL" id="CAJOBI010134901">
    <property type="protein sequence ID" value="CAF4741305.1"/>
    <property type="molecule type" value="Genomic_DNA"/>
</dbReference>